<keyword evidence="2" id="KW-1185">Reference proteome</keyword>
<dbReference type="Proteomes" id="UP001165960">
    <property type="component" value="Unassembled WGS sequence"/>
</dbReference>
<accession>A0ACC2SYY2</accession>
<name>A0ACC2SYY2_9FUNG</name>
<reference evidence="1" key="1">
    <citation type="submission" date="2022-04" db="EMBL/GenBank/DDBJ databases">
        <title>Genome of the entomopathogenic fungus Entomophthora muscae.</title>
        <authorList>
            <person name="Elya C."/>
            <person name="Lovett B.R."/>
            <person name="Lee E."/>
            <person name="Macias A.M."/>
            <person name="Hajek A.E."/>
            <person name="De Bivort B.L."/>
            <person name="Kasson M.T."/>
            <person name="De Fine Licht H.H."/>
            <person name="Stajich J.E."/>
        </authorList>
    </citation>
    <scope>NUCLEOTIDE SEQUENCE</scope>
    <source>
        <strain evidence="1">Berkeley</strain>
    </source>
</reference>
<proteinExistence type="predicted"/>
<gene>
    <name evidence="1" type="primary">DYN1_8</name>
    <name evidence="1" type="ORF">DSO57_1038305</name>
</gene>
<sequence>MLCGPPGSGKTMTLFSALRKLPDMEVVGLNLSSATTPGAYHEDLEQYCEYHGWEFYDEINLPATDKYGTQRVISFLRQLIEHGGYWAP</sequence>
<evidence type="ECO:0000313" key="1">
    <source>
        <dbReference type="EMBL" id="KAJ9067520.1"/>
    </source>
</evidence>
<dbReference type="EMBL" id="QTSX02004023">
    <property type="protein sequence ID" value="KAJ9067520.1"/>
    <property type="molecule type" value="Genomic_DNA"/>
</dbReference>
<evidence type="ECO:0000313" key="2">
    <source>
        <dbReference type="Proteomes" id="UP001165960"/>
    </source>
</evidence>
<comment type="caution">
    <text evidence="1">The sequence shown here is derived from an EMBL/GenBank/DDBJ whole genome shotgun (WGS) entry which is preliminary data.</text>
</comment>
<organism evidence="1 2">
    <name type="scientific">Entomophthora muscae</name>
    <dbReference type="NCBI Taxonomy" id="34485"/>
    <lineage>
        <taxon>Eukaryota</taxon>
        <taxon>Fungi</taxon>
        <taxon>Fungi incertae sedis</taxon>
        <taxon>Zoopagomycota</taxon>
        <taxon>Entomophthoromycotina</taxon>
        <taxon>Entomophthoromycetes</taxon>
        <taxon>Entomophthorales</taxon>
        <taxon>Entomophthoraceae</taxon>
        <taxon>Entomophthora</taxon>
    </lineage>
</organism>
<protein>
    <submittedName>
        <fullName evidence="1">Dynein heavy chain</fullName>
    </submittedName>
</protein>